<dbReference type="AlphaFoldDB" id="A0A372LKK2"/>
<evidence type="ECO:0000313" key="3">
    <source>
        <dbReference type="EMBL" id="RFU67279.1"/>
    </source>
</evidence>
<feature type="region of interest" description="Disordered" evidence="1">
    <location>
        <begin position="86"/>
        <end position="110"/>
    </location>
</feature>
<keyword evidence="2" id="KW-0732">Signal</keyword>
<keyword evidence="4" id="KW-1185">Reference proteome</keyword>
<feature type="compositionally biased region" description="Gly residues" evidence="1">
    <location>
        <begin position="100"/>
        <end position="110"/>
    </location>
</feature>
<organism evidence="3 4">
    <name type="scientific">Peribacillus saganii</name>
    <dbReference type="NCBI Taxonomy" id="2303992"/>
    <lineage>
        <taxon>Bacteria</taxon>
        <taxon>Bacillati</taxon>
        <taxon>Bacillota</taxon>
        <taxon>Bacilli</taxon>
        <taxon>Bacillales</taxon>
        <taxon>Bacillaceae</taxon>
        <taxon>Peribacillus</taxon>
    </lineage>
</organism>
<sequence length="110" mass="11850">MKKTKKMMSGVAATLLAVSMTGCGNDDEARPAEPTGEDCNDWDWDKESESYYCDDRSSSHFGMFWFAGGWFASRSALMNSSSYKSYKGTDNSGNSYKSGIGSGSRGGFGG</sequence>
<dbReference type="EMBL" id="QVTE01000045">
    <property type="protein sequence ID" value="RFU67279.1"/>
    <property type="molecule type" value="Genomic_DNA"/>
</dbReference>
<accession>A0A372LKK2</accession>
<dbReference type="PROSITE" id="PS51257">
    <property type="entry name" value="PROKAR_LIPOPROTEIN"/>
    <property type="match status" value="1"/>
</dbReference>
<feature type="signal peptide" evidence="2">
    <location>
        <begin position="1"/>
        <end position="24"/>
    </location>
</feature>
<protein>
    <recommendedName>
        <fullName evidence="5">Aminotransferase yhxA</fullName>
    </recommendedName>
</protein>
<comment type="caution">
    <text evidence="3">The sequence shown here is derived from an EMBL/GenBank/DDBJ whole genome shotgun (WGS) entry which is preliminary data.</text>
</comment>
<feature type="compositionally biased region" description="Polar residues" evidence="1">
    <location>
        <begin position="86"/>
        <end position="97"/>
    </location>
</feature>
<evidence type="ECO:0000256" key="1">
    <source>
        <dbReference type="SAM" id="MobiDB-lite"/>
    </source>
</evidence>
<proteinExistence type="predicted"/>
<evidence type="ECO:0008006" key="5">
    <source>
        <dbReference type="Google" id="ProtNLM"/>
    </source>
</evidence>
<gene>
    <name evidence="3" type="ORF">D0469_15375</name>
</gene>
<dbReference type="RefSeq" id="WP_117327611.1">
    <property type="nucleotide sequence ID" value="NZ_QVTE01000045.1"/>
</dbReference>
<dbReference type="Proteomes" id="UP000264541">
    <property type="component" value="Unassembled WGS sequence"/>
</dbReference>
<dbReference type="OrthoDB" id="2666077at2"/>
<reference evidence="3 4" key="1">
    <citation type="submission" date="2018-08" db="EMBL/GenBank/DDBJ databases">
        <title>Bacillus chawlae sp. nov., Bacillus glennii sp. nov., and Bacillus saganii sp. nov. Isolated from the Vehicle Assembly Building at Kennedy Space Center where the Viking Spacecraft were Assembled.</title>
        <authorList>
            <person name="Seuylemezian A."/>
            <person name="Vaishampayan P."/>
        </authorList>
    </citation>
    <scope>NUCLEOTIDE SEQUENCE [LARGE SCALE GENOMIC DNA]</scope>
    <source>
        <strain evidence="3 4">V47-23a</strain>
    </source>
</reference>
<feature type="chain" id="PRO_5038611300" description="Aminotransferase yhxA" evidence="2">
    <location>
        <begin position="25"/>
        <end position="110"/>
    </location>
</feature>
<name>A0A372LKK2_9BACI</name>
<evidence type="ECO:0000256" key="2">
    <source>
        <dbReference type="SAM" id="SignalP"/>
    </source>
</evidence>
<evidence type="ECO:0000313" key="4">
    <source>
        <dbReference type="Proteomes" id="UP000264541"/>
    </source>
</evidence>